<keyword evidence="1" id="KW-0472">Membrane</keyword>
<evidence type="ECO:0000313" key="2">
    <source>
        <dbReference type="EMBL" id="TKI71361.1"/>
    </source>
</evidence>
<evidence type="ECO:0000313" key="3">
    <source>
        <dbReference type="Proteomes" id="UP000308744"/>
    </source>
</evidence>
<proteinExistence type="predicted"/>
<gene>
    <name evidence="2" type="ORF">FC756_06010</name>
</gene>
<dbReference type="Proteomes" id="UP000308744">
    <property type="component" value="Unassembled WGS sequence"/>
</dbReference>
<accession>A0A4U2ZDL8</accession>
<keyword evidence="1" id="KW-1133">Transmembrane helix</keyword>
<evidence type="ECO:0000256" key="1">
    <source>
        <dbReference type="SAM" id="Phobius"/>
    </source>
</evidence>
<feature type="transmembrane region" description="Helical" evidence="1">
    <location>
        <begin position="6"/>
        <end position="28"/>
    </location>
</feature>
<keyword evidence="3" id="KW-1185">Reference proteome</keyword>
<protein>
    <submittedName>
        <fullName evidence="2">Uncharacterized protein</fullName>
    </submittedName>
</protein>
<dbReference type="EMBL" id="SZPU01000018">
    <property type="protein sequence ID" value="TKI71361.1"/>
    <property type="molecule type" value="Genomic_DNA"/>
</dbReference>
<keyword evidence="1" id="KW-0812">Transmembrane</keyword>
<name>A0A4U2ZDL8_9BACI</name>
<comment type="caution">
    <text evidence="2">The sequence shown here is derived from an EMBL/GenBank/DDBJ whole genome shotgun (WGS) entry which is preliminary data.</text>
</comment>
<reference evidence="2 3" key="1">
    <citation type="submission" date="2019-04" db="EMBL/GenBank/DDBJ databases">
        <title>Lysinibacillus genome sequencing.</title>
        <authorList>
            <person name="Dunlap C."/>
        </authorList>
    </citation>
    <scope>NUCLEOTIDE SEQUENCE [LARGE SCALE GENOMIC DNA]</scope>
    <source>
        <strain evidence="2 3">CCTCC AB 2010389</strain>
    </source>
</reference>
<sequence length="64" mass="7328">MTMEGFFILVIEPLLWSLVVFFSLLTIIDTFNNTALKAKKYAIITSILVFLLVASDDIMRSVNW</sequence>
<feature type="transmembrane region" description="Helical" evidence="1">
    <location>
        <begin position="40"/>
        <end position="59"/>
    </location>
</feature>
<dbReference type="RefSeq" id="WP_107895645.1">
    <property type="nucleotide sequence ID" value="NZ_PYWM01000012.1"/>
</dbReference>
<dbReference type="AlphaFoldDB" id="A0A4U2ZDL8"/>
<organism evidence="2 3">
    <name type="scientific">Lysinibacillus mangiferihumi</name>
    <dbReference type="NCBI Taxonomy" id="1130819"/>
    <lineage>
        <taxon>Bacteria</taxon>
        <taxon>Bacillati</taxon>
        <taxon>Bacillota</taxon>
        <taxon>Bacilli</taxon>
        <taxon>Bacillales</taxon>
        <taxon>Bacillaceae</taxon>
        <taxon>Lysinibacillus</taxon>
    </lineage>
</organism>